<protein>
    <recommendedName>
        <fullName evidence="2">DUF6436 domain-containing protein</fullName>
    </recommendedName>
</protein>
<dbReference type="EMBL" id="WOCD01000003">
    <property type="protein sequence ID" value="MUH72590.1"/>
    <property type="molecule type" value="Genomic_DNA"/>
</dbReference>
<gene>
    <name evidence="3" type="ORF">GNP35_08845</name>
</gene>
<dbReference type="AlphaFoldDB" id="A0A6N8FC69"/>
<dbReference type="RefSeq" id="WP_155695755.1">
    <property type="nucleotide sequence ID" value="NZ_WOCD01000003.1"/>
</dbReference>
<dbReference type="OrthoDB" id="8897581at2"/>
<keyword evidence="1" id="KW-0472">Membrane</keyword>
<accession>A0A6N8FC69</accession>
<feature type="transmembrane region" description="Helical" evidence="1">
    <location>
        <begin position="12"/>
        <end position="32"/>
    </location>
</feature>
<evidence type="ECO:0000259" key="2">
    <source>
        <dbReference type="Pfam" id="PF20029"/>
    </source>
</evidence>
<reference evidence="3 4" key="1">
    <citation type="submission" date="2019-11" db="EMBL/GenBank/DDBJ databases">
        <title>P. haliotis isolates from Z. marina roots.</title>
        <authorList>
            <person name="Cohen M."/>
            <person name="Jospin G."/>
            <person name="Eisen J.A."/>
            <person name="Coil D.A."/>
        </authorList>
    </citation>
    <scope>NUCLEOTIDE SEQUENCE [LARGE SCALE GENOMIC DNA]</scope>
    <source>
        <strain evidence="3 4">UCD-MCMsp1aY</strain>
    </source>
</reference>
<name>A0A6N8FC69_9GAMM</name>
<comment type="caution">
    <text evidence="3">The sequence shown here is derived from an EMBL/GenBank/DDBJ whole genome shotgun (WGS) entry which is preliminary data.</text>
</comment>
<evidence type="ECO:0000313" key="3">
    <source>
        <dbReference type="EMBL" id="MUH72590.1"/>
    </source>
</evidence>
<evidence type="ECO:0000313" key="4">
    <source>
        <dbReference type="Proteomes" id="UP000439994"/>
    </source>
</evidence>
<organism evidence="3 4">
    <name type="scientific">Psychrosphaera haliotis</name>
    <dbReference type="NCBI Taxonomy" id="555083"/>
    <lineage>
        <taxon>Bacteria</taxon>
        <taxon>Pseudomonadati</taxon>
        <taxon>Pseudomonadota</taxon>
        <taxon>Gammaproteobacteria</taxon>
        <taxon>Alteromonadales</taxon>
        <taxon>Pseudoalteromonadaceae</taxon>
        <taxon>Psychrosphaera</taxon>
    </lineage>
</organism>
<keyword evidence="1" id="KW-1133">Transmembrane helix</keyword>
<dbReference type="Pfam" id="PF20029">
    <property type="entry name" value="DUF6436"/>
    <property type="match status" value="1"/>
</dbReference>
<keyword evidence="4" id="KW-1185">Reference proteome</keyword>
<dbReference type="InterPro" id="IPR045494">
    <property type="entry name" value="DUF6436"/>
</dbReference>
<sequence>MSPTSKSKLSLINISLVFVWLVGTVFAAYYFVSKRMTHFDSNNQLANVEVEQLFKRLNDEGLISSENSKAVIHFTADGCHCNKVPESHKVEIDKLVRSEGFEVSNRKLSDQFTDIVPAAPSVIVVDNGQLVYLGPYSAGYSCSKTNSFVDMAINNHLQGFTSDVVVSDVTGCFCQV</sequence>
<evidence type="ECO:0000256" key="1">
    <source>
        <dbReference type="SAM" id="Phobius"/>
    </source>
</evidence>
<proteinExistence type="predicted"/>
<feature type="domain" description="DUF6436" evidence="2">
    <location>
        <begin position="63"/>
        <end position="175"/>
    </location>
</feature>
<keyword evidence="1" id="KW-0812">Transmembrane</keyword>
<dbReference type="Proteomes" id="UP000439994">
    <property type="component" value="Unassembled WGS sequence"/>
</dbReference>